<accession>A0A151A8E9</accession>
<reference evidence="1 2" key="1">
    <citation type="submission" date="2016-02" db="EMBL/GenBank/DDBJ databases">
        <title>Genome sequence of Halalkalicoccus paucihalophilus DSM 24557.</title>
        <authorList>
            <person name="Poehlein A."/>
            <person name="Daniel R."/>
        </authorList>
    </citation>
    <scope>NUCLEOTIDE SEQUENCE [LARGE SCALE GENOMIC DNA]</scope>
    <source>
        <strain evidence="1 2">DSM 24557</strain>
    </source>
</reference>
<comment type="caution">
    <text evidence="1">The sequence shown here is derived from an EMBL/GenBank/DDBJ whole genome shotgun (WGS) entry which is preliminary data.</text>
</comment>
<dbReference type="EMBL" id="LTAZ01000017">
    <property type="protein sequence ID" value="KYH23951.1"/>
    <property type="molecule type" value="Genomic_DNA"/>
</dbReference>
<proteinExistence type="predicted"/>
<gene>
    <name evidence="1" type="ORF">HAPAU_40300</name>
</gene>
<protein>
    <submittedName>
        <fullName evidence="1">Uncharacterized protein</fullName>
    </submittedName>
</protein>
<dbReference type="RefSeq" id="WP_245634260.1">
    <property type="nucleotide sequence ID" value="NZ_LTAZ01000017.1"/>
</dbReference>
<sequence length="65" mass="7544">MKGTKPHTQTVARVMDFLEKLGKDDVEQTKRRGKKLVVVEEEAADRYHDRCDRDIEQPPTESVMT</sequence>
<keyword evidence="2" id="KW-1185">Reference proteome</keyword>
<dbReference type="AlphaFoldDB" id="A0A151A8E9"/>
<evidence type="ECO:0000313" key="2">
    <source>
        <dbReference type="Proteomes" id="UP000075321"/>
    </source>
</evidence>
<dbReference type="PATRIC" id="fig|1008153.3.peg.4318"/>
<dbReference type="Proteomes" id="UP000075321">
    <property type="component" value="Unassembled WGS sequence"/>
</dbReference>
<name>A0A151A8E9_9EURY</name>
<evidence type="ECO:0000313" key="1">
    <source>
        <dbReference type="EMBL" id="KYH23951.1"/>
    </source>
</evidence>
<organism evidence="1 2">
    <name type="scientific">Halalkalicoccus paucihalophilus</name>
    <dbReference type="NCBI Taxonomy" id="1008153"/>
    <lineage>
        <taxon>Archaea</taxon>
        <taxon>Methanobacteriati</taxon>
        <taxon>Methanobacteriota</taxon>
        <taxon>Stenosarchaea group</taxon>
        <taxon>Halobacteria</taxon>
        <taxon>Halobacteriales</taxon>
        <taxon>Halococcaceae</taxon>
        <taxon>Halalkalicoccus</taxon>
    </lineage>
</organism>